<evidence type="ECO:0000313" key="2">
    <source>
        <dbReference type="EMBL" id="EKF26499.1"/>
    </source>
</evidence>
<dbReference type="AlphaFoldDB" id="K2MLD2"/>
<organism evidence="2 3">
    <name type="scientific">Trypanosoma cruzi marinkellei</name>
    <dbReference type="NCBI Taxonomy" id="85056"/>
    <lineage>
        <taxon>Eukaryota</taxon>
        <taxon>Discoba</taxon>
        <taxon>Euglenozoa</taxon>
        <taxon>Kinetoplastea</taxon>
        <taxon>Metakinetoplastina</taxon>
        <taxon>Trypanosomatida</taxon>
        <taxon>Trypanosomatidae</taxon>
        <taxon>Trypanosoma</taxon>
        <taxon>Schizotrypanum</taxon>
    </lineage>
</organism>
<dbReference type="Pfam" id="PF13859">
    <property type="entry name" value="BNR_3"/>
    <property type="match status" value="1"/>
</dbReference>
<dbReference type="SUPFAM" id="SSF50939">
    <property type="entry name" value="Sialidases"/>
    <property type="match status" value="1"/>
</dbReference>
<sequence length="219" mass="23621">MLAGKYSGEDSEKSGAGVCGLLLVKGNVSNEDSGKTIHWNDANDVPRANFGGQLGSWTVLIGGGGSGIETKDRTLLFPVQGTKNTTTEGAERDGKAVSLIMYSTDNTNWKLSKGMSDGGCSDPSIVEWKDGKLMMMTACDDGRRRVYEIGDKEKSWTEALGTLSRVWANKKGGRWKGVRSGFTTATLGSDDNRRNVMLVTLPVYFKENKTTNATGVLHL</sequence>
<proteinExistence type="predicted"/>
<dbReference type="EMBL" id="AHKC01020564">
    <property type="protein sequence ID" value="EKF26499.1"/>
    <property type="molecule type" value="Genomic_DNA"/>
</dbReference>
<dbReference type="Gene3D" id="2.120.10.10">
    <property type="match status" value="1"/>
</dbReference>
<dbReference type="InterPro" id="IPR011040">
    <property type="entry name" value="Sialidase"/>
</dbReference>
<dbReference type="Proteomes" id="UP000007350">
    <property type="component" value="Unassembled WGS sequence"/>
</dbReference>
<accession>K2MLD2</accession>
<gene>
    <name evidence="2" type="ORF">MOQ_009801</name>
</gene>
<dbReference type="CDD" id="cd15482">
    <property type="entry name" value="Sialidase_non-viral"/>
    <property type="match status" value="1"/>
</dbReference>
<name>K2MLD2_TRYCR</name>
<feature type="domain" description="Sialidase" evidence="1">
    <location>
        <begin position="1"/>
        <end position="219"/>
    </location>
</feature>
<dbReference type="InterPro" id="IPR036278">
    <property type="entry name" value="Sialidase_sf"/>
</dbReference>
<comment type="caution">
    <text evidence="2">The sequence shown here is derived from an EMBL/GenBank/DDBJ whole genome shotgun (WGS) entry which is preliminary data.</text>
</comment>
<evidence type="ECO:0000313" key="3">
    <source>
        <dbReference type="Proteomes" id="UP000007350"/>
    </source>
</evidence>
<feature type="non-terminal residue" evidence="2">
    <location>
        <position position="219"/>
    </location>
</feature>
<keyword evidence="3" id="KW-1185">Reference proteome</keyword>
<protein>
    <submittedName>
        <fullName evidence="2">Trans-sialidase, putative</fullName>
    </submittedName>
</protein>
<reference evidence="2 3" key="1">
    <citation type="journal article" date="2012" name="BMC Genomics">
        <title>Comparative genomic analysis of human infective Trypanosoma cruzi lineages with the bat-restricted subspecies T. cruzi marinkellei.</title>
        <authorList>
            <person name="Franzen O."/>
            <person name="Talavera-Lopez C."/>
            <person name="Ochaya S."/>
            <person name="Butler C.E."/>
            <person name="Messenger L.A."/>
            <person name="Lewis M.D."/>
            <person name="Llewellyn M.S."/>
            <person name="Marinkelle C.J."/>
            <person name="Tyler K.M."/>
            <person name="Miles M.A."/>
            <person name="Andersson B."/>
        </authorList>
    </citation>
    <scope>NUCLEOTIDE SEQUENCE [LARGE SCALE GENOMIC DNA]</scope>
    <source>
        <strain evidence="2 3">B7</strain>
    </source>
</reference>
<evidence type="ECO:0000259" key="1">
    <source>
        <dbReference type="Pfam" id="PF13859"/>
    </source>
</evidence>